<evidence type="ECO:0000313" key="4">
    <source>
        <dbReference type="Proteomes" id="UP001196509"/>
    </source>
</evidence>
<evidence type="ECO:0000256" key="1">
    <source>
        <dbReference type="SAM" id="MobiDB-lite"/>
    </source>
</evidence>
<feature type="compositionally biased region" description="Low complexity" evidence="1">
    <location>
        <begin position="81"/>
        <end position="91"/>
    </location>
</feature>
<dbReference type="Proteomes" id="UP001196509">
    <property type="component" value="Unassembled WGS sequence"/>
</dbReference>
<keyword evidence="2" id="KW-0732">Signal</keyword>
<comment type="caution">
    <text evidence="3">The sequence shown here is derived from an EMBL/GenBank/DDBJ whole genome shotgun (WGS) entry which is preliminary data.</text>
</comment>
<accession>A0AAE2ZM42</accession>
<feature type="compositionally biased region" description="Basic and acidic residues" evidence="1">
    <location>
        <begin position="126"/>
        <end position="151"/>
    </location>
</feature>
<dbReference type="PROSITE" id="PS51257">
    <property type="entry name" value="PROKAR_LIPOPROTEIN"/>
    <property type="match status" value="1"/>
</dbReference>
<feature type="compositionally biased region" description="Polar residues" evidence="1">
    <location>
        <begin position="70"/>
        <end position="80"/>
    </location>
</feature>
<organism evidence="3 4">
    <name type="scientific">Flavimaribacter sediminis</name>
    <dbReference type="NCBI Taxonomy" id="2865987"/>
    <lineage>
        <taxon>Bacteria</taxon>
        <taxon>Pseudomonadati</taxon>
        <taxon>Pseudomonadota</taxon>
        <taxon>Alphaproteobacteria</taxon>
        <taxon>Hyphomicrobiales</taxon>
        <taxon>Rhizobiaceae</taxon>
        <taxon>Flavimaribacter</taxon>
    </lineage>
</organism>
<feature type="region of interest" description="Disordered" evidence="1">
    <location>
        <begin position="29"/>
        <end position="151"/>
    </location>
</feature>
<dbReference type="RefSeq" id="WP_220227744.1">
    <property type="nucleotide sequence ID" value="NZ_JAICBX010000001.1"/>
</dbReference>
<sequence>MKPHFHLAALLILPILAGGCVSASLEDAAPRTTGDAAGPAAGQPAPSAETAKGPEGQARPERKTPPRDTSFVQDGATQNDTFPTFGPTPTGAMEQLSDAEKKQIQDEMQSILKQRKPPSASATSDAYKKQSEEFEAIARSHGEEAKAEIEN</sequence>
<feature type="compositionally biased region" description="Low complexity" evidence="1">
    <location>
        <begin position="30"/>
        <end position="48"/>
    </location>
</feature>
<evidence type="ECO:0000256" key="2">
    <source>
        <dbReference type="SAM" id="SignalP"/>
    </source>
</evidence>
<proteinExistence type="predicted"/>
<protein>
    <recommendedName>
        <fullName evidence="5">DUF3035 domain-containing protein</fullName>
    </recommendedName>
</protein>
<dbReference type="AlphaFoldDB" id="A0AAE2ZM42"/>
<evidence type="ECO:0000313" key="3">
    <source>
        <dbReference type="EMBL" id="MBW8637122.1"/>
    </source>
</evidence>
<evidence type="ECO:0008006" key="5">
    <source>
        <dbReference type="Google" id="ProtNLM"/>
    </source>
</evidence>
<feature type="chain" id="PRO_5041952227" description="DUF3035 domain-containing protein" evidence="2">
    <location>
        <begin position="24"/>
        <end position="151"/>
    </location>
</feature>
<keyword evidence="4" id="KW-1185">Reference proteome</keyword>
<name>A0AAE2ZM42_9HYPH</name>
<dbReference type="EMBL" id="JAICBX010000001">
    <property type="protein sequence ID" value="MBW8637122.1"/>
    <property type="molecule type" value="Genomic_DNA"/>
</dbReference>
<feature type="signal peptide" evidence="2">
    <location>
        <begin position="1"/>
        <end position="23"/>
    </location>
</feature>
<gene>
    <name evidence="3" type="ORF">K1W69_07980</name>
</gene>
<reference evidence="3" key="1">
    <citation type="submission" date="2021-08" db="EMBL/GenBank/DDBJ databases">
        <title>Hoeflea bacterium WL0058 sp. nov., isolated from the sediment.</title>
        <authorList>
            <person name="Wang L."/>
            <person name="Zhang D."/>
        </authorList>
    </citation>
    <scope>NUCLEOTIDE SEQUENCE</scope>
    <source>
        <strain evidence="3">WL0058</strain>
    </source>
</reference>